<evidence type="ECO:0000259" key="2">
    <source>
        <dbReference type="Pfam" id="PF09407"/>
    </source>
</evidence>
<evidence type="ECO:0000313" key="4">
    <source>
        <dbReference type="Proteomes" id="UP001565471"/>
    </source>
</evidence>
<dbReference type="Pfam" id="PF09407">
    <property type="entry name" value="AbiEi_1"/>
    <property type="match status" value="1"/>
</dbReference>
<sequence length="273" mass="31023">MMLRSRRTLASYLTDLLAGGRISFTRDEAIAELEVTSRGFLAAAQRLQKKGQLLNPRHGFYVVVPPQYLVRGAPPPQWYIDDLMEHEGHPYYVGLLKAAEIHGASHQAVMQFQIVTDKRMPKIRAGRSILSFFYRKEIGALSGAIVDHKTDTGRFKLSSPELTGLDLLRYMHVTGTIDSIATVLSDLGAKMKAHELQKLAPAFERSVIQRLGYLLDYVKHSQAAESLHAYLQNEKLLPWVELDPSKRSSKTRKPPERDTRWNVLVHRRPELDQ</sequence>
<dbReference type="InterPro" id="IPR018547">
    <property type="entry name" value="AbiEi_C"/>
</dbReference>
<proteinExistence type="predicted"/>
<dbReference type="RefSeq" id="WP_016840794.1">
    <property type="nucleotide sequence ID" value="NZ_CP126026.1"/>
</dbReference>
<organism evidence="3 4">
    <name type="scientific">Bradyrhizobium elkanii</name>
    <dbReference type="NCBI Taxonomy" id="29448"/>
    <lineage>
        <taxon>Bacteria</taxon>
        <taxon>Pseudomonadati</taxon>
        <taxon>Pseudomonadota</taxon>
        <taxon>Alphaproteobacteria</taxon>
        <taxon>Hyphomicrobiales</taxon>
        <taxon>Nitrobacteraceae</taxon>
        <taxon>Bradyrhizobium</taxon>
    </lineage>
</organism>
<reference evidence="3 4" key="1">
    <citation type="submission" date="2024-07" db="EMBL/GenBank/DDBJ databases">
        <title>Genomic Encyclopedia of Type Strains, Phase V (KMG-V): Genome sequencing to study the core and pangenomes of soil and plant-associated prokaryotes.</title>
        <authorList>
            <person name="Whitman W."/>
        </authorList>
    </citation>
    <scope>NUCLEOTIDE SEQUENCE [LARGE SCALE GENOMIC DNA]</scope>
    <source>
        <strain evidence="3 4">USDA 415</strain>
    </source>
</reference>
<dbReference type="EMBL" id="JBGBZA010000002">
    <property type="protein sequence ID" value="MEY9314688.1"/>
    <property type="molecule type" value="Genomic_DNA"/>
</dbReference>
<name>A0ABV4EV75_BRAEL</name>
<dbReference type="Proteomes" id="UP001565471">
    <property type="component" value="Unassembled WGS sequence"/>
</dbReference>
<keyword evidence="4" id="KW-1185">Reference proteome</keyword>
<feature type="region of interest" description="Disordered" evidence="1">
    <location>
        <begin position="245"/>
        <end position="273"/>
    </location>
</feature>
<evidence type="ECO:0000256" key="1">
    <source>
        <dbReference type="SAM" id="MobiDB-lite"/>
    </source>
</evidence>
<protein>
    <submittedName>
        <fullName evidence="3">Transcriptional regulator of viral defense system</fullName>
    </submittedName>
</protein>
<comment type="caution">
    <text evidence="3">The sequence shown here is derived from an EMBL/GenBank/DDBJ whole genome shotgun (WGS) entry which is preliminary data.</text>
</comment>
<gene>
    <name evidence="3" type="ORF">ABIF29_001487</name>
</gene>
<accession>A0ABV4EV75</accession>
<feature type="domain" description="AbiEi antitoxin C-terminal" evidence="2">
    <location>
        <begin position="79"/>
        <end position="216"/>
    </location>
</feature>
<evidence type="ECO:0000313" key="3">
    <source>
        <dbReference type="EMBL" id="MEY9314688.1"/>
    </source>
</evidence>